<keyword evidence="6" id="KW-1003">Cell membrane</keyword>
<evidence type="ECO:0000256" key="6">
    <source>
        <dbReference type="HAMAP-Rule" id="MF_00479"/>
    </source>
</evidence>
<evidence type="ECO:0000256" key="7">
    <source>
        <dbReference type="SAM" id="SignalP"/>
    </source>
</evidence>
<name>H1DGT7_9BACT</name>
<comment type="subcellular location">
    <subcellularLocation>
        <location evidence="6">Cell membrane</location>
        <topology evidence="6">Single-pass membrane protein</topology>
    </subcellularLocation>
</comment>
<evidence type="ECO:0000256" key="2">
    <source>
        <dbReference type="ARBA" id="ARBA00022553"/>
    </source>
</evidence>
<sequence length="226" mass="24407">MGKKLESNFKNMVLVLFTITLISSAAVAYVNSLTAEPIEEAKQAKQVKAIREVIPGKFDNDPMAEAWAEKTPDGGILEFYPAKKEGQLLGTAVKTYTNNGFGGTVWLMVGFNPDGTIANYSVLDHKETPGLGSKMDSWFKPTQKEKSLIERIFGFEVKSVEKQSSVIGKNPETQALAVSKDGGEVDAITAATISSRAFLDAINRAANGLKGSREQTSATTPENKNN</sequence>
<evidence type="ECO:0000256" key="5">
    <source>
        <dbReference type="ARBA" id="ARBA00022982"/>
    </source>
</evidence>
<dbReference type="InterPro" id="IPR010209">
    <property type="entry name" value="Ion_transpt_RnfG/RsxG"/>
</dbReference>
<evidence type="ECO:0000313" key="10">
    <source>
        <dbReference type="Proteomes" id="UP000004892"/>
    </source>
</evidence>
<keyword evidence="2 6" id="KW-0597">Phosphoprotein</keyword>
<gene>
    <name evidence="6" type="primary">rnfG</name>
    <name evidence="9" type="ORF">HMPREF9449_01473</name>
</gene>
<keyword evidence="7" id="KW-0732">Signal</keyword>
<dbReference type="Pfam" id="PF04205">
    <property type="entry name" value="FMN_bind"/>
    <property type="match status" value="1"/>
</dbReference>
<dbReference type="EC" id="7.-.-.-" evidence="6"/>
<comment type="cofactor">
    <cofactor evidence="6">
        <name>FMN</name>
        <dbReference type="ChEBI" id="CHEBI:58210"/>
    </cofactor>
</comment>
<dbReference type="GeneID" id="98069046"/>
<comment type="subunit">
    <text evidence="6">The complex is composed of six subunits: RnfA, RnfB, RnfC, RnfD, RnfE and RnfG.</text>
</comment>
<accession>H1DGT7</accession>
<keyword evidence="5 6" id="KW-0249">Electron transport</keyword>
<dbReference type="NCBIfam" id="TIGR01947">
    <property type="entry name" value="rnfG"/>
    <property type="match status" value="1"/>
</dbReference>
<evidence type="ECO:0000313" key="9">
    <source>
        <dbReference type="EMBL" id="EHP47620.1"/>
    </source>
</evidence>
<dbReference type="HOGENOM" id="CLU_077882_1_1_10"/>
<keyword evidence="6" id="KW-1278">Translocase</keyword>
<dbReference type="InterPro" id="IPR007329">
    <property type="entry name" value="FMN-bd"/>
</dbReference>
<dbReference type="GO" id="GO:0009055">
    <property type="term" value="F:electron transfer activity"/>
    <property type="evidence" value="ECO:0007669"/>
    <property type="project" value="InterPro"/>
</dbReference>
<feature type="chain" id="PRO_5003548932" description="Ion-translocating oxidoreductase complex subunit G" evidence="7">
    <location>
        <begin position="29"/>
        <end position="226"/>
    </location>
</feature>
<dbReference type="HAMAP" id="MF_00479">
    <property type="entry name" value="RsxG_RnfG"/>
    <property type="match status" value="1"/>
</dbReference>
<keyword evidence="4 6" id="KW-0288">FMN</keyword>
<comment type="similarity">
    <text evidence="6">Belongs to the RnfG family.</text>
</comment>
<evidence type="ECO:0000259" key="8">
    <source>
        <dbReference type="SMART" id="SM00900"/>
    </source>
</evidence>
<dbReference type="GO" id="GO:0010181">
    <property type="term" value="F:FMN binding"/>
    <property type="evidence" value="ECO:0007669"/>
    <property type="project" value="InterPro"/>
</dbReference>
<feature type="domain" description="FMN-binding" evidence="8">
    <location>
        <begin position="100"/>
        <end position="209"/>
    </location>
</feature>
<protein>
    <recommendedName>
        <fullName evidence="6">Ion-translocating oxidoreductase complex subunit G</fullName>
        <ecNumber evidence="6">7.-.-.-</ecNumber>
    </recommendedName>
    <alternativeName>
        <fullName evidence="6">Rnf electron transport complex subunit G</fullName>
    </alternativeName>
</protein>
<dbReference type="eggNOG" id="COG4659">
    <property type="taxonomic scope" value="Bacteria"/>
</dbReference>
<proteinExistence type="inferred from homology"/>
<dbReference type="GO" id="GO:0005886">
    <property type="term" value="C:plasma membrane"/>
    <property type="evidence" value="ECO:0007669"/>
    <property type="project" value="UniProtKB-SubCell"/>
</dbReference>
<keyword evidence="10" id="KW-1185">Reference proteome</keyword>
<feature type="signal peptide" evidence="7">
    <location>
        <begin position="1"/>
        <end position="28"/>
    </location>
</feature>
<comment type="caution">
    <text evidence="9">The sequence shown here is derived from an EMBL/GenBank/DDBJ whole genome shotgun (WGS) entry which is preliminary data.</text>
</comment>
<keyword evidence="6" id="KW-0812">Transmembrane</keyword>
<dbReference type="PANTHER" id="PTHR36118">
    <property type="entry name" value="ION-TRANSLOCATING OXIDOREDUCTASE COMPLEX SUBUNIT G"/>
    <property type="match status" value="1"/>
</dbReference>
<dbReference type="EMBL" id="ADMC01000022">
    <property type="protein sequence ID" value="EHP47620.1"/>
    <property type="molecule type" value="Genomic_DNA"/>
</dbReference>
<dbReference type="RefSeq" id="WP_009136621.1">
    <property type="nucleotide sequence ID" value="NZ_JH594596.1"/>
</dbReference>
<keyword evidence="6" id="KW-1133">Transmembrane helix</keyword>
<evidence type="ECO:0000256" key="3">
    <source>
        <dbReference type="ARBA" id="ARBA00022630"/>
    </source>
</evidence>
<keyword evidence="3 6" id="KW-0285">Flavoprotein</keyword>
<dbReference type="PATRIC" id="fig|742817.3.peg.1563"/>
<dbReference type="STRING" id="742817.HMPREF9449_01473"/>
<evidence type="ECO:0000256" key="1">
    <source>
        <dbReference type="ARBA" id="ARBA00022448"/>
    </source>
</evidence>
<feature type="modified residue" description="FMN phosphoryl threonine" evidence="6">
    <location>
        <position position="192"/>
    </location>
</feature>
<dbReference type="AlphaFoldDB" id="H1DGT7"/>
<dbReference type="Proteomes" id="UP000004892">
    <property type="component" value="Unassembled WGS sequence"/>
</dbReference>
<keyword evidence="1 6" id="KW-0813">Transport</keyword>
<dbReference type="SMART" id="SM00900">
    <property type="entry name" value="FMN_bind"/>
    <property type="match status" value="1"/>
</dbReference>
<dbReference type="Gene3D" id="3.90.1010.20">
    <property type="match status" value="1"/>
</dbReference>
<evidence type="ECO:0000256" key="4">
    <source>
        <dbReference type="ARBA" id="ARBA00022643"/>
    </source>
</evidence>
<dbReference type="GO" id="GO:0022900">
    <property type="term" value="P:electron transport chain"/>
    <property type="evidence" value="ECO:0007669"/>
    <property type="project" value="UniProtKB-UniRule"/>
</dbReference>
<dbReference type="PIRSF" id="PIRSF006091">
    <property type="entry name" value="E_trnsport_RnfG"/>
    <property type="match status" value="1"/>
</dbReference>
<keyword evidence="6" id="KW-0472">Membrane</keyword>
<organism evidence="9 10">
    <name type="scientific">Odoribacter laneus YIT 12061</name>
    <dbReference type="NCBI Taxonomy" id="742817"/>
    <lineage>
        <taxon>Bacteria</taxon>
        <taxon>Pseudomonadati</taxon>
        <taxon>Bacteroidota</taxon>
        <taxon>Bacteroidia</taxon>
        <taxon>Bacteroidales</taxon>
        <taxon>Odoribacteraceae</taxon>
        <taxon>Odoribacter</taxon>
    </lineage>
</organism>
<reference evidence="9 10" key="1">
    <citation type="submission" date="2012-01" db="EMBL/GenBank/DDBJ databases">
        <title>The Genome Sequence of Odoribacter laneus YIT 12061.</title>
        <authorList>
            <consortium name="The Broad Institute Genome Sequencing Platform"/>
            <person name="Earl A."/>
            <person name="Ward D."/>
            <person name="Feldgarden M."/>
            <person name="Gevers D."/>
            <person name="Morotomi M."/>
            <person name="Young S.K."/>
            <person name="Zeng Q."/>
            <person name="Gargeya S."/>
            <person name="Fitzgerald M."/>
            <person name="Haas B."/>
            <person name="Abouelleil A."/>
            <person name="Alvarado L."/>
            <person name="Arachchi H.M."/>
            <person name="Berlin A."/>
            <person name="Chapman S.B."/>
            <person name="Gearin G."/>
            <person name="Goldberg J."/>
            <person name="Griggs A."/>
            <person name="Gujja S."/>
            <person name="Hansen M."/>
            <person name="Heiman D."/>
            <person name="Howarth C."/>
            <person name="Larimer J."/>
            <person name="Lui A."/>
            <person name="MacDonald P.J.P."/>
            <person name="McCowen C."/>
            <person name="Montmayeur A."/>
            <person name="Murphy C."/>
            <person name="Neiman D."/>
            <person name="Pearson M."/>
            <person name="Priest M."/>
            <person name="Roberts A."/>
            <person name="Saif S."/>
            <person name="Shea T."/>
            <person name="Sisk P."/>
            <person name="Stolte C."/>
            <person name="Sykes S."/>
            <person name="Wortman J."/>
            <person name="Nusbaum C."/>
            <person name="Birren B."/>
        </authorList>
    </citation>
    <scope>NUCLEOTIDE SEQUENCE [LARGE SCALE GENOMIC DNA]</scope>
    <source>
        <strain evidence="9 10">YIT 12061</strain>
    </source>
</reference>
<dbReference type="PANTHER" id="PTHR36118:SF1">
    <property type="entry name" value="ION-TRANSLOCATING OXIDOREDUCTASE COMPLEX SUBUNIT G"/>
    <property type="match status" value="1"/>
</dbReference>
<comment type="function">
    <text evidence="6">Part of a membrane-bound complex that couples electron transfer with translocation of ions across the membrane.</text>
</comment>